<dbReference type="InterPro" id="IPR036282">
    <property type="entry name" value="Glutathione-S-Trfase_C_sf"/>
</dbReference>
<evidence type="ECO:0000259" key="1">
    <source>
        <dbReference type="PROSITE" id="PS50405"/>
    </source>
</evidence>
<dbReference type="KEGG" id="lak:106178527"/>
<dbReference type="PANTHER" id="PTHR44490">
    <property type="entry name" value="EUKARYOTIC TRANSLATION ELONGATION FACTOR 1 EPSILON-1"/>
    <property type="match status" value="1"/>
</dbReference>
<dbReference type="OMA" id="NWATGTH"/>
<dbReference type="InterPro" id="IPR042450">
    <property type="entry name" value="EEF1E1"/>
</dbReference>
<dbReference type="PROSITE" id="PS50405">
    <property type="entry name" value="GST_CTER"/>
    <property type="match status" value="1"/>
</dbReference>
<dbReference type="Proteomes" id="UP000085678">
    <property type="component" value="Unplaced"/>
</dbReference>
<dbReference type="GeneID" id="106178527"/>
<proteinExistence type="predicted"/>
<keyword evidence="3" id="KW-0648">Protein biosynthesis</keyword>
<gene>
    <name evidence="3" type="primary">LOC106178527</name>
</gene>
<dbReference type="GO" id="GO:0043517">
    <property type="term" value="P:positive regulation of DNA damage response, signal transduction by p53 class mediator"/>
    <property type="evidence" value="ECO:0007669"/>
    <property type="project" value="InterPro"/>
</dbReference>
<sequence length="175" mass="20127">MAGMKTDIEVLAAYLGHSSVDVDIDDKQKVPLLGVDGGFKLRGFGTICKYLAKQAKRLDLLGNQPEAQAAVSQWLEYRITQVDRCGTDKDKQCILEDINRFLQKRVYLVEYQPTLADLLLYYSLHSVMTELTFLEKQKLMHLSRWFNQVQHLPGIYQTLPVVPFQRNRIYGHSAH</sequence>
<dbReference type="SUPFAM" id="SSF47616">
    <property type="entry name" value="GST C-terminal domain-like"/>
    <property type="match status" value="1"/>
</dbReference>
<name>A0A1S3K3I3_LINAN</name>
<dbReference type="FunCoup" id="A0A1S3K3I3">
    <property type="interactions" value="1378"/>
</dbReference>
<dbReference type="GO" id="GO:0005737">
    <property type="term" value="C:cytoplasm"/>
    <property type="evidence" value="ECO:0007669"/>
    <property type="project" value="TreeGrafter"/>
</dbReference>
<dbReference type="Gene3D" id="1.20.1050.10">
    <property type="match status" value="1"/>
</dbReference>
<dbReference type="CDD" id="cd10305">
    <property type="entry name" value="GST_C_AIMP3"/>
    <property type="match status" value="1"/>
</dbReference>
<keyword evidence="3" id="KW-0251">Elongation factor</keyword>
<dbReference type="InterPro" id="IPR053836">
    <property type="entry name" value="Arc1-like_N"/>
</dbReference>
<dbReference type="InterPro" id="IPR010987">
    <property type="entry name" value="Glutathione-S-Trfase_C-like"/>
</dbReference>
<dbReference type="AlphaFoldDB" id="A0A1S3K3I3"/>
<dbReference type="GO" id="GO:0003746">
    <property type="term" value="F:translation elongation factor activity"/>
    <property type="evidence" value="ECO:0007669"/>
    <property type="project" value="UniProtKB-KW"/>
</dbReference>
<dbReference type="PANTHER" id="PTHR44490:SF1">
    <property type="entry name" value="EUKARYOTIC TRANSLATION ELONGATION FACTOR 1 EPSILON-1"/>
    <property type="match status" value="1"/>
</dbReference>
<dbReference type="GO" id="GO:0005634">
    <property type="term" value="C:nucleus"/>
    <property type="evidence" value="ECO:0007669"/>
    <property type="project" value="TreeGrafter"/>
</dbReference>
<keyword evidence="2" id="KW-1185">Reference proteome</keyword>
<dbReference type="InterPro" id="IPR053837">
    <property type="entry name" value="AIMP3/p18_C"/>
</dbReference>
<protein>
    <submittedName>
        <fullName evidence="3">Eukaryotic translation elongation factor 1 epsilon-1</fullName>
    </submittedName>
</protein>
<organism evidence="2 3">
    <name type="scientific">Lingula anatina</name>
    <name type="common">Brachiopod</name>
    <name type="synonym">Lingula unguis</name>
    <dbReference type="NCBI Taxonomy" id="7574"/>
    <lineage>
        <taxon>Eukaryota</taxon>
        <taxon>Metazoa</taxon>
        <taxon>Spiralia</taxon>
        <taxon>Lophotrochozoa</taxon>
        <taxon>Brachiopoda</taxon>
        <taxon>Linguliformea</taxon>
        <taxon>Lingulata</taxon>
        <taxon>Lingulida</taxon>
        <taxon>Linguloidea</taxon>
        <taxon>Lingulidae</taxon>
        <taxon>Lingula</taxon>
    </lineage>
</organism>
<dbReference type="Pfam" id="PF21972">
    <property type="entry name" value="Arc1p_N_like"/>
    <property type="match status" value="1"/>
</dbReference>
<feature type="domain" description="GST C-terminal" evidence="1">
    <location>
        <begin position="50"/>
        <end position="169"/>
    </location>
</feature>
<evidence type="ECO:0000313" key="3">
    <source>
        <dbReference type="RefSeq" id="XP_013417193.1"/>
    </source>
</evidence>
<accession>A0A1S3K3I3</accession>
<dbReference type="STRING" id="7574.A0A1S3K3I3"/>
<dbReference type="GO" id="GO:0017101">
    <property type="term" value="C:aminoacyl-tRNA synthetase multienzyme complex"/>
    <property type="evidence" value="ECO:0007669"/>
    <property type="project" value="InterPro"/>
</dbReference>
<reference evidence="3" key="1">
    <citation type="submission" date="2025-08" db="UniProtKB">
        <authorList>
            <consortium name="RefSeq"/>
        </authorList>
    </citation>
    <scope>IDENTIFICATION</scope>
    <source>
        <tissue evidence="3">Gonads</tissue>
    </source>
</reference>
<dbReference type="RefSeq" id="XP_013417193.1">
    <property type="nucleotide sequence ID" value="XM_013561739.1"/>
</dbReference>
<dbReference type="InParanoid" id="A0A1S3K3I3"/>
<evidence type="ECO:0000313" key="2">
    <source>
        <dbReference type="Proteomes" id="UP000085678"/>
    </source>
</evidence>
<dbReference type="OrthoDB" id="19141at2759"/>